<feature type="domain" description="DUF4438" evidence="2">
    <location>
        <begin position="536"/>
        <end position="658"/>
    </location>
</feature>
<sequence length="664" mass="70957">MSVEKFPVIESVRMKPRRDKAPGNKFKDLMKSIPTISIIILILFIICSWLPLSALATPGPENIRTNRDRLVVMAVKGQVAHPQPSRYYLTTWDGRPKMAIGLAGINYTLGPGDPVFGWAATDQVTVGVATEGVGEDRFRQAWLTNTAIGNEVRVLGGAARGAKGVVIGKFGGYVLVNFDGETKEKLAYGDELQVKAEGIGLQIDGFPEVFIHSLSPGVLEKMAIQVQDGKLVVPVVKKIPAEIVGSGPGAGSLFGHFSIQTCYPPDIKKYGLDELRFGDLVFLEDIECNYGKGYYRGAGTVGVVVSGPSDISGLGIGVTPVLSCQTGKLTLMLDPEANLAKLLGLPVSAKKTTKPEISTATAAPRVAKKAPYQGPIKTNKDELLTIAVEGVIQPAGALDYSPGFDGKSKLGIGMASINYNVSYGDTTYGWAEADHVEPDVTIQGRDRQSPMETALALLACIGNEAVVISGEARGSKGLYIGRHAGSDDKVWFPAEVKEKLTINDRVLVKARGVGLKILGFEDVRVNKISPEALEKIGIVVEGNQLVVPVVMEVPGYLMGSGIGGQGIEAIDYDIQTTCPEAVEKFNLKKLRLGDIVAIRDHYDYYGRGRYEGAVTIGTIIHGFSDHSGHGPGVNPILSAMPGRIKVKLDPAANMARILGIRQAQ</sequence>
<evidence type="ECO:0000259" key="1">
    <source>
        <dbReference type="Pfam" id="PF14505"/>
    </source>
</evidence>
<feature type="domain" description="DUF4438" evidence="2">
    <location>
        <begin position="221"/>
        <end position="343"/>
    </location>
</feature>
<evidence type="ECO:0008006" key="5">
    <source>
        <dbReference type="Google" id="ProtNLM"/>
    </source>
</evidence>
<dbReference type="Gene3D" id="4.10.1180.10">
    <property type="entry name" value="tm1086 domain"/>
    <property type="match status" value="2"/>
</dbReference>
<organism evidence="3 4">
    <name type="scientific">Candidatus Saccharicenans subterraneus</name>
    <dbReference type="NCBI Taxonomy" id="2508984"/>
    <lineage>
        <taxon>Bacteria</taxon>
        <taxon>Candidatus Aminicenantota</taxon>
        <taxon>Candidatus Aminicenantia</taxon>
        <taxon>Candidatus Aminicenantales</taxon>
        <taxon>Candidatus Saccharicenantaceae</taxon>
        <taxon>Candidatus Saccharicenans</taxon>
    </lineage>
</organism>
<protein>
    <recommendedName>
        <fullName evidence="5">DUF4438 domain-containing protein</fullName>
    </recommendedName>
</protein>
<dbReference type="EMBL" id="QUAH01000012">
    <property type="protein sequence ID" value="RFT15193.1"/>
    <property type="molecule type" value="Genomic_DNA"/>
</dbReference>
<dbReference type="AlphaFoldDB" id="A0A3E2BKC5"/>
<dbReference type="Gene3D" id="2.102.30.10">
    <property type="entry name" value="tm1086 (SG structure) domain"/>
    <property type="match status" value="2"/>
</dbReference>
<reference evidence="3 4" key="1">
    <citation type="submission" date="2018-08" db="EMBL/GenBank/DDBJ databases">
        <title>Genome analysis of the thermophilic bacterium of the candidate phylum Aminicenantes from deep subsurface aquifer revealed its physiology and ecological role.</title>
        <authorList>
            <person name="Kadnikov V.V."/>
            <person name="Mardanov A.V."/>
            <person name="Beletsky A.V."/>
            <person name="Karnachuk O.V."/>
            <person name="Ravin N.V."/>
        </authorList>
    </citation>
    <scope>NUCLEOTIDE SEQUENCE [LARGE SCALE GENOMIC DNA]</scope>
    <source>
        <strain evidence="3">BY38</strain>
    </source>
</reference>
<dbReference type="InterPro" id="IPR048399">
    <property type="entry name" value="DUF4438_C"/>
</dbReference>
<dbReference type="Pfam" id="PF20999">
    <property type="entry name" value="DUF4438_C"/>
    <property type="match status" value="2"/>
</dbReference>
<dbReference type="InterPro" id="IPR029433">
    <property type="entry name" value="DUF4438_N"/>
</dbReference>
<accession>A0A3E2BKC5</accession>
<dbReference type="Proteomes" id="UP000257323">
    <property type="component" value="Unassembled WGS sequence"/>
</dbReference>
<evidence type="ECO:0000313" key="3">
    <source>
        <dbReference type="EMBL" id="RFT15193.1"/>
    </source>
</evidence>
<gene>
    <name evidence="3" type="ORF">OP8BY_0657</name>
</gene>
<dbReference type="Gene3D" id="2.40.10.170">
    <property type="match status" value="2"/>
</dbReference>
<feature type="domain" description="DUF4438" evidence="1">
    <location>
        <begin position="90"/>
        <end position="220"/>
    </location>
</feature>
<feature type="domain" description="DUF4438" evidence="1">
    <location>
        <begin position="400"/>
        <end position="533"/>
    </location>
</feature>
<name>A0A3E2BKC5_9BACT</name>
<evidence type="ECO:0000259" key="2">
    <source>
        <dbReference type="Pfam" id="PF20999"/>
    </source>
</evidence>
<proteinExistence type="predicted"/>
<evidence type="ECO:0000313" key="4">
    <source>
        <dbReference type="Proteomes" id="UP000257323"/>
    </source>
</evidence>
<dbReference type="Pfam" id="PF14505">
    <property type="entry name" value="DUF4438"/>
    <property type="match status" value="2"/>
</dbReference>
<dbReference type="InterPro" id="IPR044910">
    <property type="entry name" value="TM_1086_SG_dom"/>
</dbReference>
<dbReference type="InterPro" id="IPR044909">
    <property type="entry name" value="TM_1086_sf"/>
</dbReference>
<comment type="caution">
    <text evidence="3">The sequence shown here is derived from an EMBL/GenBank/DDBJ whole genome shotgun (WGS) entry which is preliminary data.</text>
</comment>